<dbReference type="EC" id="2.3.3.13" evidence="4 10"/>
<evidence type="ECO:0000256" key="2">
    <source>
        <dbReference type="ARBA" id="ARBA00004689"/>
    </source>
</evidence>
<evidence type="ECO:0000256" key="3">
    <source>
        <dbReference type="ARBA" id="ARBA00009767"/>
    </source>
</evidence>
<accession>A0ABQ2YSK3</accession>
<dbReference type="EMBL" id="BMYW01000005">
    <property type="protein sequence ID" value="GGX91507.1"/>
    <property type="molecule type" value="Genomic_DNA"/>
</dbReference>
<dbReference type="RefSeq" id="WP_189373908.1">
    <property type="nucleotide sequence ID" value="NZ_BMYW01000005.1"/>
</dbReference>
<sequence length="547" mass="60627">MLANPARKYTAFRPLPLPERQWPQRQLRHAPQWLSTDLRDGNQALPRPMDSATKLRYFHMLLACGFRQIEVAFPAASQTDFDFVRTLIRDGHVPDDVTLQVITQSRPDLIARTFESLQGAPRAIVHLYNAIAPAWREQVFGMGRDGVRQLAERGATQIRDMAQAQPDTAWQFQYSPETFSAAEPEFALEVCDAVSAIWQPTPDARMIINLPATVEMSTPNTYADQIEWMHTRLTRRDSLILSVHPHNDRGCAVAAAELALLAGAERVEGCLFGHGERTGNVDLLTLALNLYSQGIAPGLDFSDIDAVRQHVEDSIGLPVHPRHPYAGDLVYTAFSGSHQDAIRKGMALRQPDAPWNVPYLPLDPADVGRNYEAVIRVNSQSGKGGISWLLEQVHGLHLPRGLQQAFSHQVQHYTDRSGQEADAATLWQLFRQHYLHGQGRWQYRSHQQQQHGTQTMLQLVLERDGQAHVCSGSGESPLAAMLQALAVPLEITEHAGHPLGQGGSTGSICYVQLTHHDGRQAYGVAEDSDTQRAALKAVLAGVNMLAN</sequence>
<keyword evidence="9 10" id="KW-0100">Branched-chain amino acid biosynthesis</keyword>
<feature type="domain" description="Pyruvate carboxyltransferase" evidence="11">
    <location>
        <begin position="31"/>
        <end position="305"/>
    </location>
</feature>
<dbReference type="Pfam" id="PF00682">
    <property type="entry name" value="HMGL-like"/>
    <property type="match status" value="1"/>
</dbReference>
<evidence type="ECO:0000256" key="4">
    <source>
        <dbReference type="ARBA" id="ARBA00012973"/>
    </source>
</evidence>
<dbReference type="InterPro" id="IPR039371">
    <property type="entry name" value="LeuA_N_DRE-TIM"/>
</dbReference>
<evidence type="ECO:0000256" key="5">
    <source>
        <dbReference type="ARBA" id="ARBA00022430"/>
    </source>
</evidence>
<feature type="region of interest" description="Regulatory domain" evidence="10">
    <location>
        <begin position="437"/>
        <end position="547"/>
    </location>
</feature>
<comment type="subunit">
    <text evidence="10">Homodimer.</text>
</comment>
<dbReference type="InterPro" id="IPR013785">
    <property type="entry name" value="Aldolase_TIM"/>
</dbReference>
<feature type="binding site" evidence="10">
    <location>
        <position position="40"/>
    </location>
    <ligand>
        <name>Mg(2+)</name>
        <dbReference type="ChEBI" id="CHEBI:18420"/>
    </ligand>
</feature>
<dbReference type="PROSITE" id="PS50991">
    <property type="entry name" value="PYR_CT"/>
    <property type="match status" value="1"/>
</dbReference>
<reference evidence="13" key="1">
    <citation type="journal article" date="2019" name="Int. J. Syst. Evol. Microbiol.">
        <title>The Global Catalogue of Microorganisms (GCM) 10K type strain sequencing project: providing services to taxonomists for standard genome sequencing and annotation.</title>
        <authorList>
            <consortium name="The Broad Institute Genomics Platform"/>
            <consortium name="The Broad Institute Genome Sequencing Center for Infectious Disease"/>
            <person name="Wu L."/>
            <person name="Ma J."/>
        </authorList>
    </citation>
    <scope>NUCLEOTIDE SEQUENCE [LARGE SCALE GENOMIC DNA]</scope>
    <source>
        <strain evidence="13">KCTC 32041</strain>
    </source>
</reference>
<protein>
    <recommendedName>
        <fullName evidence="4 10">2-isopropylmalate synthase</fullName>
        <ecNumber evidence="4 10">2.3.3.13</ecNumber>
    </recommendedName>
    <alternativeName>
        <fullName evidence="10">Alpha-IPM synthase</fullName>
    </alternativeName>
    <alternativeName>
        <fullName evidence="10">Alpha-isopropylmalate synthase</fullName>
    </alternativeName>
</protein>
<gene>
    <name evidence="10 12" type="primary">leuA</name>
    <name evidence="12" type="ORF">GCM10011290_19170</name>
</gene>
<keyword evidence="10" id="KW-0963">Cytoplasm</keyword>
<comment type="similarity">
    <text evidence="3 10">Belongs to the alpha-IPM synthase/homocitrate synthase family. LeuA type 2 subfamily.</text>
</comment>
<comment type="caution">
    <text evidence="12">The sequence shown here is derived from an EMBL/GenBank/DDBJ whole genome shotgun (WGS) entry which is preliminary data.</text>
</comment>
<dbReference type="HAMAP" id="MF_00572">
    <property type="entry name" value="LeuA_type2"/>
    <property type="match status" value="1"/>
</dbReference>
<dbReference type="InterPro" id="IPR005668">
    <property type="entry name" value="IPM_Synthase"/>
</dbReference>
<proteinExistence type="inferred from homology"/>
<evidence type="ECO:0000313" key="13">
    <source>
        <dbReference type="Proteomes" id="UP000600877"/>
    </source>
</evidence>
<name>A0ABQ2YSK3_9NEIS</name>
<dbReference type="PROSITE" id="PS00816">
    <property type="entry name" value="AIPM_HOMOCIT_SYNTH_2"/>
    <property type="match status" value="1"/>
</dbReference>
<dbReference type="InterPro" id="IPR013709">
    <property type="entry name" value="2-isopropylmalate_synth_dimer"/>
</dbReference>
<evidence type="ECO:0000256" key="1">
    <source>
        <dbReference type="ARBA" id="ARBA00000064"/>
    </source>
</evidence>
<comment type="pathway">
    <text evidence="2 10">Amino-acid biosynthesis; L-leucine biosynthesis; L-leucine from 3-methyl-2-oxobutanoate: step 1/4.</text>
</comment>
<dbReference type="InterPro" id="IPR036230">
    <property type="entry name" value="LeuA_allosteric_dom_sf"/>
</dbReference>
<comment type="function">
    <text evidence="10">Catalyzes the condensation of the acetyl group of acetyl-CoA with 3-methyl-2-oxobutanoate (2-ketoisovalerate) to form 3-carboxy-3-hydroxy-4-methylpentanoate (2-isopropylmalate).</text>
</comment>
<evidence type="ECO:0000256" key="6">
    <source>
        <dbReference type="ARBA" id="ARBA00022605"/>
    </source>
</evidence>
<evidence type="ECO:0000313" key="12">
    <source>
        <dbReference type="EMBL" id="GGX91507.1"/>
    </source>
</evidence>
<evidence type="ECO:0000256" key="10">
    <source>
        <dbReference type="HAMAP-Rule" id="MF_00572"/>
    </source>
</evidence>
<dbReference type="Gene3D" id="3.20.20.70">
    <property type="entry name" value="Aldolase class I"/>
    <property type="match status" value="1"/>
</dbReference>
<dbReference type="NCBIfam" id="NF002991">
    <property type="entry name" value="PRK03739.1"/>
    <property type="match status" value="1"/>
</dbReference>
<dbReference type="PANTHER" id="PTHR46911">
    <property type="match status" value="1"/>
</dbReference>
<dbReference type="Pfam" id="PF22615">
    <property type="entry name" value="IPMS_D2"/>
    <property type="match status" value="1"/>
</dbReference>
<feature type="binding site" evidence="10">
    <location>
        <position position="244"/>
    </location>
    <ligand>
        <name>Mg(2+)</name>
        <dbReference type="ChEBI" id="CHEBI:18420"/>
    </ligand>
</feature>
<dbReference type="SUPFAM" id="SSF89000">
    <property type="entry name" value="post-HMGL domain-like"/>
    <property type="match status" value="1"/>
</dbReference>
<dbReference type="Pfam" id="PF08502">
    <property type="entry name" value="LeuA_dimer"/>
    <property type="match status" value="1"/>
</dbReference>
<organism evidence="12 13">
    <name type="scientific">Vogesella alkaliphila</name>
    <dbReference type="NCBI Taxonomy" id="1193621"/>
    <lineage>
        <taxon>Bacteria</taxon>
        <taxon>Pseudomonadati</taxon>
        <taxon>Pseudomonadota</taxon>
        <taxon>Betaproteobacteria</taxon>
        <taxon>Neisseriales</taxon>
        <taxon>Chromobacteriaceae</taxon>
        <taxon>Vogesella</taxon>
    </lineage>
</organism>
<dbReference type="InterPro" id="IPR002034">
    <property type="entry name" value="AIPM/Hcit_synth_CS"/>
</dbReference>
<keyword evidence="7 10" id="KW-0808">Transferase</keyword>
<feature type="binding site" evidence="10">
    <location>
        <position position="246"/>
    </location>
    <ligand>
        <name>Mg(2+)</name>
        <dbReference type="ChEBI" id="CHEBI:18420"/>
    </ligand>
</feature>
<dbReference type="Gene3D" id="3.30.160.270">
    <property type="match status" value="1"/>
</dbReference>
<keyword evidence="8 10" id="KW-0479">Metal-binding</keyword>
<dbReference type="InterPro" id="IPR000891">
    <property type="entry name" value="PYR_CT"/>
</dbReference>
<keyword evidence="13" id="KW-1185">Reference proteome</keyword>
<dbReference type="InterPro" id="IPR054692">
    <property type="entry name" value="LeuA-like_post-cat"/>
</dbReference>
<evidence type="ECO:0000256" key="9">
    <source>
        <dbReference type="ARBA" id="ARBA00023304"/>
    </source>
</evidence>
<feature type="binding site" evidence="10">
    <location>
        <position position="280"/>
    </location>
    <ligand>
        <name>Mg(2+)</name>
        <dbReference type="ChEBI" id="CHEBI:18420"/>
    </ligand>
</feature>
<dbReference type="Proteomes" id="UP000600877">
    <property type="component" value="Unassembled WGS sequence"/>
</dbReference>
<comment type="subcellular location">
    <subcellularLocation>
        <location evidence="10">Cytoplasm</location>
    </subcellularLocation>
</comment>
<evidence type="ECO:0000256" key="8">
    <source>
        <dbReference type="ARBA" id="ARBA00022723"/>
    </source>
</evidence>
<dbReference type="CDD" id="cd07942">
    <property type="entry name" value="DRE_TIM_LeuA"/>
    <property type="match status" value="1"/>
</dbReference>
<keyword evidence="6 10" id="KW-0028">Amino-acid biosynthesis</keyword>
<dbReference type="PANTHER" id="PTHR46911:SF1">
    <property type="entry name" value="2-ISOPROPYLMALATE SYNTHASE"/>
    <property type="match status" value="1"/>
</dbReference>
<keyword evidence="5 10" id="KW-0432">Leucine biosynthesis</keyword>
<evidence type="ECO:0000259" key="11">
    <source>
        <dbReference type="PROSITE" id="PS50991"/>
    </source>
</evidence>
<dbReference type="SUPFAM" id="SSF110921">
    <property type="entry name" value="2-isopropylmalate synthase LeuA, allosteric (dimerisation) domain"/>
    <property type="match status" value="1"/>
</dbReference>
<evidence type="ECO:0000256" key="7">
    <source>
        <dbReference type="ARBA" id="ARBA00022679"/>
    </source>
</evidence>
<keyword evidence="10" id="KW-0460">Magnesium</keyword>
<comment type="cofactor">
    <cofactor evidence="10">
        <name>Mg(2+)</name>
        <dbReference type="ChEBI" id="CHEBI:18420"/>
    </cofactor>
</comment>
<dbReference type="SMART" id="SM00917">
    <property type="entry name" value="LeuA_dimer"/>
    <property type="match status" value="1"/>
</dbReference>
<comment type="catalytic activity">
    <reaction evidence="1 10">
        <text>3-methyl-2-oxobutanoate + acetyl-CoA + H2O = (2S)-2-isopropylmalate + CoA + H(+)</text>
        <dbReference type="Rhea" id="RHEA:21524"/>
        <dbReference type="ChEBI" id="CHEBI:1178"/>
        <dbReference type="ChEBI" id="CHEBI:11851"/>
        <dbReference type="ChEBI" id="CHEBI:15377"/>
        <dbReference type="ChEBI" id="CHEBI:15378"/>
        <dbReference type="ChEBI" id="CHEBI:57287"/>
        <dbReference type="ChEBI" id="CHEBI:57288"/>
        <dbReference type="EC" id="2.3.3.13"/>
    </reaction>
</comment>
<dbReference type="SUPFAM" id="SSF51569">
    <property type="entry name" value="Aldolase"/>
    <property type="match status" value="1"/>
</dbReference>
<dbReference type="PROSITE" id="PS00815">
    <property type="entry name" value="AIPM_HOMOCIT_SYNTH_1"/>
    <property type="match status" value="1"/>
</dbReference>